<dbReference type="InterPro" id="IPR036640">
    <property type="entry name" value="ABC1_TM_sf"/>
</dbReference>
<dbReference type="PROSITE" id="PS50929">
    <property type="entry name" value="ABC_TM1F"/>
    <property type="match status" value="1"/>
</dbReference>
<comment type="subcellular location">
    <subcellularLocation>
        <location evidence="1">Cell membrane</location>
        <topology evidence="1">Multi-pass membrane protein</topology>
    </subcellularLocation>
</comment>
<dbReference type="SUPFAM" id="SSF90123">
    <property type="entry name" value="ABC transporter transmembrane region"/>
    <property type="match status" value="1"/>
</dbReference>
<dbReference type="GO" id="GO:0005886">
    <property type="term" value="C:plasma membrane"/>
    <property type="evidence" value="ECO:0007669"/>
    <property type="project" value="UniProtKB-SubCell"/>
</dbReference>
<dbReference type="InterPro" id="IPR033838">
    <property type="entry name" value="CvaB_peptidase"/>
</dbReference>
<dbReference type="CDD" id="cd18567">
    <property type="entry name" value="ABC_6TM_CvaB_RaxB_like"/>
    <property type="match status" value="1"/>
</dbReference>
<dbReference type="PROSITE" id="PS50990">
    <property type="entry name" value="PEPTIDASE_C39"/>
    <property type="match status" value="1"/>
</dbReference>
<comment type="caution">
    <text evidence="11">The sequence shown here is derived from an EMBL/GenBank/DDBJ whole genome shotgun (WGS) entry which is preliminary data.</text>
</comment>
<keyword evidence="6 7" id="KW-0472">Membrane</keyword>
<dbReference type="AlphaFoldDB" id="A0A3P3QBY8"/>
<dbReference type="InterPro" id="IPR005074">
    <property type="entry name" value="Peptidase_C39"/>
</dbReference>
<dbReference type="SMART" id="SM00382">
    <property type="entry name" value="AAA"/>
    <property type="match status" value="1"/>
</dbReference>
<feature type="transmembrane region" description="Helical" evidence="7">
    <location>
        <begin position="393"/>
        <end position="416"/>
    </location>
</feature>
<feature type="domain" description="ABC transmembrane type-1" evidence="9">
    <location>
        <begin position="159"/>
        <end position="438"/>
    </location>
</feature>
<feature type="transmembrane region" description="Helical" evidence="7">
    <location>
        <begin position="192"/>
        <end position="213"/>
    </location>
</feature>
<dbReference type="OrthoDB" id="9759820at2"/>
<feature type="transmembrane region" description="Helical" evidence="7">
    <location>
        <begin position="294"/>
        <end position="313"/>
    </location>
</feature>
<gene>
    <name evidence="11" type="ORF">EIK76_16100</name>
</gene>
<dbReference type="GO" id="GO:0016887">
    <property type="term" value="F:ATP hydrolysis activity"/>
    <property type="evidence" value="ECO:0007669"/>
    <property type="project" value="InterPro"/>
</dbReference>
<evidence type="ECO:0000256" key="2">
    <source>
        <dbReference type="ARBA" id="ARBA00022692"/>
    </source>
</evidence>
<keyword evidence="5 7" id="KW-1133">Transmembrane helix</keyword>
<evidence type="ECO:0000256" key="1">
    <source>
        <dbReference type="ARBA" id="ARBA00004651"/>
    </source>
</evidence>
<dbReference type="PANTHER" id="PTHR24221:SF606">
    <property type="entry name" value="COLICIN V SECRETION-PROCESSING ATP-BINDING PROTEIN"/>
    <property type="match status" value="1"/>
</dbReference>
<dbReference type="PROSITE" id="PS00211">
    <property type="entry name" value="ABC_TRANSPORTER_1"/>
    <property type="match status" value="1"/>
</dbReference>
<evidence type="ECO:0000256" key="4">
    <source>
        <dbReference type="ARBA" id="ARBA00022840"/>
    </source>
</evidence>
<organism evidence="11 12">
    <name type="scientific">Rheinheimera mesophila</name>
    <dbReference type="NCBI Taxonomy" id="1547515"/>
    <lineage>
        <taxon>Bacteria</taxon>
        <taxon>Pseudomonadati</taxon>
        <taxon>Pseudomonadota</taxon>
        <taxon>Gammaproteobacteria</taxon>
        <taxon>Chromatiales</taxon>
        <taxon>Chromatiaceae</taxon>
        <taxon>Rheinheimera</taxon>
    </lineage>
</organism>
<dbReference type="InterPro" id="IPR027417">
    <property type="entry name" value="P-loop_NTPase"/>
</dbReference>
<keyword evidence="2 7" id="KW-0812">Transmembrane</keyword>
<dbReference type="RefSeq" id="WP_046518926.1">
    <property type="nucleotide sequence ID" value="NZ_LAVS01000006.1"/>
</dbReference>
<dbReference type="GO" id="GO:0008234">
    <property type="term" value="F:cysteine-type peptidase activity"/>
    <property type="evidence" value="ECO:0007669"/>
    <property type="project" value="InterPro"/>
</dbReference>
<dbReference type="InterPro" id="IPR003439">
    <property type="entry name" value="ABC_transporter-like_ATP-bd"/>
</dbReference>
<reference evidence="11 12" key="1">
    <citation type="submission" date="2018-11" db="EMBL/GenBank/DDBJ databases">
        <title>Draft genome analysis of Rheinheimera mesophila isolated from an industrial waste site.</title>
        <authorList>
            <person name="Yu Q."/>
            <person name="Qi Y."/>
            <person name="Zhang H."/>
            <person name="Lu Y."/>
            <person name="Pu J."/>
        </authorList>
    </citation>
    <scope>NUCLEOTIDE SEQUENCE [LARGE SCALE GENOMIC DNA]</scope>
    <source>
        <strain evidence="11 12">IITR13</strain>
    </source>
</reference>
<evidence type="ECO:0000259" key="10">
    <source>
        <dbReference type="PROSITE" id="PS50990"/>
    </source>
</evidence>
<dbReference type="CDD" id="cd02419">
    <property type="entry name" value="Peptidase_C39C"/>
    <property type="match status" value="1"/>
</dbReference>
<dbReference type="GO" id="GO:0005524">
    <property type="term" value="F:ATP binding"/>
    <property type="evidence" value="ECO:0007669"/>
    <property type="project" value="UniProtKB-KW"/>
</dbReference>
<dbReference type="InterPro" id="IPR017871">
    <property type="entry name" value="ABC_transporter-like_CS"/>
</dbReference>
<evidence type="ECO:0000256" key="5">
    <source>
        <dbReference type="ARBA" id="ARBA00022989"/>
    </source>
</evidence>
<feature type="domain" description="Peptidase C39" evidence="10">
    <location>
        <begin position="6"/>
        <end position="125"/>
    </location>
</feature>
<dbReference type="PANTHER" id="PTHR24221">
    <property type="entry name" value="ATP-BINDING CASSETTE SUB-FAMILY B"/>
    <property type="match status" value="1"/>
</dbReference>
<evidence type="ECO:0000256" key="3">
    <source>
        <dbReference type="ARBA" id="ARBA00022741"/>
    </source>
</evidence>
<dbReference type="SUPFAM" id="SSF52540">
    <property type="entry name" value="P-loop containing nucleoside triphosphate hydrolases"/>
    <property type="match status" value="1"/>
</dbReference>
<keyword evidence="4" id="KW-0067">ATP-binding</keyword>
<dbReference type="Gene3D" id="3.40.50.300">
    <property type="entry name" value="P-loop containing nucleotide triphosphate hydrolases"/>
    <property type="match status" value="1"/>
</dbReference>
<evidence type="ECO:0000259" key="9">
    <source>
        <dbReference type="PROSITE" id="PS50929"/>
    </source>
</evidence>
<keyword evidence="12" id="KW-1185">Reference proteome</keyword>
<sequence length="704" mass="78588">MQIIYQSEAAECGLACLAMVAGAYGYKTDMASLRQRYPLSLKGATLQHLMQLADQLGLAGRALRLEPEELSQLKLPCILHWQMSHFVVLVKVKGQRIQILDPAFGKRDLTAADVDQCFTGIALELSPTAGFEPADQRQKLTIRQFWSSASGLWAALGRILLMSVVLQFFLLVAPYYMQLVIDEVLVSRDLDLLYVLAFGFGFLLLLQILTNILRSWLVLHLGSVLNLQLATNLFRHLLHLPLSFFEKRHMGDIVSRFGSLQQLRELLTNSLIEALIDGLMALAVLVLLFVYQPVLAAVVLAAVLLYALLRFIFYAPLKQCTEQSIVAQAKEQSSFMESIRAIQSLQLFSKQSQRLSLWQNQYSVAVDQQFRLGRWQVSLQAVHQLLFGLEHIIVIYLAALAVLDHAFSVGMLFAFASYKSQFTQRAAAFIDHWVEFRMLELHLQRLADIALAETEKSGETQPYLPLQGHIELRDLSFRQTVQDPWLFQRLNFTLSPGESVAIVGPSGVGKTSLLKVILGFSTVQQGKVLVDGMDISSFGVQHFRSQIAAVMQNDQLLSGSIMDNICFFSPKPDIEQAMQCAELAAIHQDIAAMPMGYNTLIGDMGSALSGGQKQRLLIARALYHKPRVLVLDEATSHLDVMLEARVNQAIRQLQIGRIIVAHRPDTILTADRILLLQQGLLTDITCEFQQLHGSAASLNHAQVS</sequence>
<dbReference type="InterPro" id="IPR003593">
    <property type="entry name" value="AAA+_ATPase"/>
</dbReference>
<dbReference type="Gene3D" id="1.20.1560.10">
    <property type="entry name" value="ABC transporter type 1, transmembrane domain"/>
    <property type="match status" value="1"/>
</dbReference>
<dbReference type="GO" id="GO:0034040">
    <property type="term" value="F:ATPase-coupled lipid transmembrane transporter activity"/>
    <property type="evidence" value="ECO:0007669"/>
    <property type="project" value="TreeGrafter"/>
</dbReference>
<dbReference type="Gene3D" id="3.90.70.10">
    <property type="entry name" value="Cysteine proteinases"/>
    <property type="match status" value="1"/>
</dbReference>
<evidence type="ECO:0000256" key="7">
    <source>
        <dbReference type="SAM" id="Phobius"/>
    </source>
</evidence>
<dbReference type="PROSITE" id="PS50893">
    <property type="entry name" value="ABC_TRANSPORTER_2"/>
    <property type="match status" value="1"/>
</dbReference>
<dbReference type="Pfam" id="PF00664">
    <property type="entry name" value="ABC_membrane"/>
    <property type="match status" value="1"/>
</dbReference>
<evidence type="ECO:0000313" key="12">
    <source>
        <dbReference type="Proteomes" id="UP000276260"/>
    </source>
</evidence>
<evidence type="ECO:0000259" key="8">
    <source>
        <dbReference type="PROSITE" id="PS50893"/>
    </source>
</evidence>
<dbReference type="GO" id="GO:0006508">
    <property type="term" value="P:proteolysis"/>
    <property type="evidence" value="ECO:0007669"/>
    <property type="project" value="InterPro"/>
</dbReference>
<protein>
    <submittedName>
        <fullName evidence="11">Peptidase domain-containing ABC transporter</fullName>
    </submittedName>
</protein>
<dbReference type="Proteomes" id="UP000276260">
    <property type="component" value="Unassembled WGS sequence"/>
</dbReference>
<evidence type="ECO:0000256" key="6">
    <source>
        <dbReference type="ARBA" id="ARBA00023136"/>
    </source>
</evidence>
<evidence type="ECO:0000313" key="11">
    <source>
        <dbReference type="EMBL" id="RRJ18742.1"/>
    </source>
</evidence>
<dbReference type="InterPro" id="IPR011527">
    <property type="entry name" value="ABC1_TM_dom"/>
</dbReference>
<feature type="domain" description="ABC transporter" evidence="8">
    <location>
        <begin position="470"/>
        <end position="703"/>
    </location>
</feature>
<name>A0A3P3QBY8_9GAMM</name>
<dbReference type="EMBL" id="RRCF01000006">
    <property type="protein sequence ID" value="RRJ18742.1"/>
    <property type="molecule type" value="Genomic_DNA"/>
</dbReference>
<proteinExistence type="predicted"/>
<dbReference type="Pfam" id="PF00005">
    <property type="entry name" value="ABC_tran"/>
    <property type="match status" value="1"/>
</dbReference>
<feature type="transmembrane region" description="Helical" evidence="7">
    <location>
        <begin position="152"/>
        <end position="172"/>
    </location>
</feature>
<dbReference type="GO" id="GO:0140359">
    <property type="term" value="F:ABC-type transporter activity"/>
    <property type="evidence" value="ECO:0007669"/>
    <property type="project" value="InterPro"/>
</dbReference>
<dbReference type="InterPro" id="IPR039421">
    <property type="entry name" value="Type_1_exporter"/>
</dbReference>
<dbReference type="Pfam" id="PF03412">
    <property type="entry name" value="Peptidase_C39"/>
    <property type="match status" value="1"/>
</dbReference>
<accession>A0A3P3QBY8</accession>
<keyword evidence="3" id="KW-0547">Nucleotide-binding</keyword>